<proteinExistence type="predicted"/>
<organism evidence="1 2">
    <name type="scientific">Rattus norvegicus</name>
    <name type="common">Rat</name>
    <dbReference type="NCBI Taxonomy" id="10116"/>
    <lineage>
        <taxon>Eukaryota</taxon>
        <taxon>Metazoa</taxon>
        <taxon>Chordata</taxon>
        <taxon>Craniata</taxon>
        <taxon>Vertebrata</taxon>
        <taxon>Euteleostomi</taxon>
        <taxon>Mammalia</taxon>
        <taxon>Eutheria</taxon>
        <taxon>Euarchontoglires</taxon>
        <taxon>Glires</taxon>
        <taxon>Rodentia</taxon>
        <taxon>Myomorpha</taxon>
        <taxon>Muroidea</taxon>
        <taxon>Muridae</taxon>
        <taxon>Murinae</taxon>
        <taxon>Rattus</taxon>
    </lineage>
</organism>
<sequence length="53" mass="5920">MAAWPVLLADGRKVLKPEDISHEANVYVSAGQPVLDPFKNNLKVKKKHHTLSQ</sequence>
<dbReference type="EMBL" id="CH473949">
    <property type="protein sequence ID" value="EDL79733.1"/>
    <property type="molecule type" value="Genomic_DNA"/>
</dbReference>
<protein>
    <submittedName>
        <fullName evidence="1">RCG63004</fullName>
    </submittedName>
</protein>
<dbReference type="Proteomes" id="UP000234681">
    <property type="component" value="Chromosome 3"/>
</dbReference>
<reference evidence="2" key="1">
    <citation type="submission" date="2005-09" db="EMBL/GenBank/DDBJ databases">
        <authorList>
            <person name="Mural R.J."/>
            <person name="Li P.W."/>
            <person name="Adams M.D."/>
            <person name="Amanatides P.G."/>
            <person name="Baden-Tillson H."/>
            <person name="Barnstead M."/>
            <person name="Chin S.H."/>
            <person name="Dew I."/>
            <person name="Evans C.A."/>
            <person name="Ferriera S."/>
            <person name="Flanigan M."/>
            <person name="Fosler C."/>
            <person name="Glodek A."/>
            <person name="Gu Z."/>
            <person name="Holt R.A."/>
            <person name="Jennings D."/>
            <person name="Kraft C.L."/>
            <person name="Lu F."/>
            <person name="Nguyen T."/>
            <person name="Nusskern D.R."/>
            <person name="Pfannkoch C.M."/>
            <person name="Sitter C."/>
            <person name="Sutton G.G."/>
            <person name="Venter J.C."/>
            <person name="Wang Z."/>
            <person name="Woodage T."/>
            <person name="Zheng X.H."/>
            <person name="Zhong F."/>
        </authorList>
    </citation>
    <scope>NUCLEOTIDE SEQUENCE [LARGE SCALE GENOMIC DNA]</scope>
    <source>
        <strain>BN</strain>
        <strain evidence="2">Sprague-Dawley</strain>
    </source>
</reference>
<evidence type="ECO:0000313" key="1">
    <source>
        <dbReference type="EMBL" id="EDL79733.1"/>
    </source>
</evidence>
<dbReference type="AlphaFoldDB" id="A6HNY2"/>
<evidence type="ECO:0000313" key="2">
    <source>
        <dbReference type="Proteomes" id="UP000234681"/>
    </source>
</evidence>
<name>A6HNY2_RAT</name>
<gene>
    <name evidence="1" type="ORF">rCG_63004</name>
</gene>
<accession>A6HNY2</accession>